<evidence type="ECO:0000313" key="3">
    <source>
        <dbReference type="Proteomes" id="UP001209540"/>
    </source>
</evidence>
<dbReference type="Proteomes" id="UP001209540">
    <property type="component" value="Unassembled WGS sequence"/>
</dbReference>
<feature type="compositionally biased region" description="Basic and acidic residues" evidence="1">
    <location>
        <begin position="189"/>
        <end position="205"/>
    </location>
</feature>
<accession>A0AAD5JQS4</accession>
<proteinExistence type="predicted"/>
<reference evidence="2" key="2">
    <citation type="submission" date="2023-02" db="EMBL/GenBank/DDBJ databases">
        <authorList>
            <consortium name="DOE Joint Genome Institute"/>
            <person name="Mondo S.J."/>
            <person name="Chang Y."/>
            <person name="Wang Y."/>
            <person name="Ahrendt S."/>
            <person name="Andreopoulos W."/>
            <person name="Barry K."/>
            <person name="Beard J."/>
            <person name="Benny G.L."/>
            <person name="Blankenship S."/>
            <person name="Bonito G."/>
            <person name="Cuomo C."/>
            <person name="Desiro A."/>
            <person name="Gervers K.A."/>
            <person name="Hundley H."/>
            <person name="Kuo A."/>
            <person name="LaButti K."/>
            <person name="Lang B.F."/>
            <person name="Lipzen A."/>
            <person name="O'Donnell K."/>
            <person name="Pangilinan J."/>
            <person name="Reynolds N."/>
            <person name="Sandor L."/>
            <person name="Smith M.W."/>
            <person name="Tsang A."/>
            <person name="Grigoriev I.V."/>
            <person name="Stajich J.E."/>
            <person name="Spatafora J.W."/>
        </authorList>
    </citation>
    <scope>NUCLEOTIDE SEQUENCE</scope>
    <source>
        <strain evidence="2">RSA 2281</strain>
    </source>
</reference>
<protein>
    <submittedName>
        <fullName evidence="2">Uncharacterized protein</fullName>
    </submittedName>
</protein>
<reference evidence="2" key="1">
    <citation type="journal article" date="2022" name="IScience">
        <title>Evolution of zygomycete secretomes and the origins of terrestrial fungal ecologies.</title>
        <authorList>
            <person name="Chang Y."/>
            <person name="Wang Y."/>
            <person name="Mondo S."/>
            <person name="Ahrendt S."/>
            <person name="Andreopoulos W."/>
            <person name="Barry K."/>
            <person name="Beard J."/>
            <person name="Benny G.L."/>
            <person name="Blankenship S."/>
            <person name="Bonito G."/>
            <person name="Cuomo C."/>
            <person name="Desiro A."/>
            <person name="Gervers K.A."/>
            <person name="Hundley H."/>
            <person name="Kuo A."/>
            <person name="LaButti K."/>
            <person name="Lang B.F."/>
            <person name="Lipzen A."/>
            <person name="O'Donnell K."/>
            <person name="Pangilinan J."/>
            <person name="Reynolds N."/>
            <person name="Sandor L."/>
            <person name="Smith M.E."/>
            <person name="Tsang A."/>
            <person name="Grigoriev I.V."/>
            <person name="Stajich J.E."/>
            <person name="Spatafora J.W."/>
        </authorList>
    </citation>
    <scope>NUCLEOTIDE SEQUENCE</scope>
    <source>
        <strain evidence="2">RSA 2281</strain>
    </source>
</reference>
<evidence type="ECO:0000256" key="1">
    <source>
        <dbReference type="SAM" id="MobiDB-lite"/>
    </source>
</evidence>
<name>A0AAD5JQS4_9FUNG</name>
<keyword evidence="3" id="KW-1185">Reference proteome</keyword>
<dbReference type="AlphaFoldDB" id="A0AAD5JQS4"/>
<dbReference type="EMBL" id="JAIXMP010000035">
    <property type="protein sequence ID" value="KAI9249433.1"/>
    <property type="molecule type" value="Genomic_DNA"/>
</dbReference>
<feature type="region of interest" description="Disordered" evidence="1">
    <location>
        <begin position="124"/>
        <end position="143"/>
    </location>
</feature>
<sequence length="362" mass="40767">MGEGKAGYLCHLAIKLCFVDVFETILQIKEEWKAILEFLFLILNHQVKVSFLQKLKSIGAPGHFAVCMFQFEAEGTRNTRNNSQQLKTIQLKYHRDLEWLKTVDLQREIANYINRRKKEILNKIDNHETSSDSSSNSSSNRRENSTVVFYAPHNNGFVGVAKTSNLKPTTPSTTPSGSSTSAGPLASEAGRKRPVEEGNENEKRGKSQMIDDPVSEFYLDEDKGKQVDRLVNEEEPSQTLHEPNVVRLVASELNIGAPPRTNDDLPVKFYAYKSCVKALTKTTTFSYDSHVNELAPEINADERKCRTQRVQRPGSVLSVIDLLTFGRTHLFSEVKPDTVTNCPNAIDLLRLSRFAKDAIDFS</sequence>
<comment type="caution">
    <text evidence="2">The sequence shown here is derived from an EMBL/GenBank/DDBJ whole genome shotgun (WGS) entry which is preliminary data.</text>
</comment>
<gene>
    <name evidence="2" type="ORF">BDA99DRAFT_564396</name>
</gene>
<organism evidence="2 3">
    <name type="scientific">Phascolomyces articulosus</name>
    <dbReference type="NCBI Taxonomy" id="60185"/>
    <lineage>
        <taxon>Eukaryota</taxon>
        <taxon>Fungi</taxon>
        <taxon>Fungi incertae sedis</taxon>
        <taxon>Mucoromycota</taxon>
        <taxon>Mucoromycotina</taxon>
        <taxon>Mucoromycetes</taxon>
        <taxon>Mucorales</taxon>
        <taxon>Lichtheimiaceae</taxon>
        <taxon>Phascolomyces</taxon>
    </lineage>
</organism>
<feature type="compositionally biased region" description="Low complexity" evidence="1">
    <location>
        <begin position="162"/>
        <end position="187"/>
    </location>
</feature>
<feature type="region of interest" description="Disordered" evidence="1">
    <location>
        <begin position="160"/>
        <end position="212"/>
    </location>
</feature>
<evidence type="ECO:0000313" key="2">
    <source>
        <dbReference type="EMBL" id="KAI9249433.1"/>
    </source>
</evidence>